<accession>A0A839EUA3</accession>
<reference evidence="1 2" key="1">
    <citation type="submission" date="2020-07" db="EMBL/GenBank/DDBJ databases">
        <title>Genomic Encyclopedia of Type Strains, Phase IV (KMG-V): Genome sequencing to study the core and pangenomes of soil and plant-associated prokaryotes.</title>
        <authorList>
            <person name="Whitman W."/>
        </authorList>
    </citation>
    <scope>NUCLEOTIDE SEQUENCE [LARGE SCALE GENOMIC DNA]</scope>
    <source>
        <strain evidence="1 2">RH2WT43</strain>
    </source>
</reference>
<keyword evidence="2" id="KW-1185">Reference proteome</keyword>
<dbReference type="EMBL" id="JACGXL010000002">
    <property type="protein sequence ID" value="MBA8887325.1"/>
    <property type="molecule type" value="Genomic_DNA"/>
</dbReference>
<protein>
    <submittedName>
        <fullName evidence="1">Regulator of protease activity HflC (Stomatin/prohibitin superfamily)</fullName>
    </submittedName>
</protein>
<keyword evidence="1" id="KW-0378">Hydrolase</keyword>
<proteinExistence type="predicted"/>
<dbReference type="AlphaFoldDB" id="A0A839EUA3"/>
<sequence length="151" mass="16657">MSSPILIAALCGMALLVAACVRRIPQGQVYTLRSRGGRIRTVGAGLHVVLPLLERVAHKIDLAGATVAVDQLHRGAQDYHALVYFQVLDPQRADVVIDDVEGLLRVTTRRLFDYAVLPDEAEARRRWLKQSLNSELRERGLLVARVDLAAA</sequence>
<dbReference type="GO" id="GO:0008233">
    <property type="term" value="F:peptidase activity"/>
    <property type="evidence" value="ECO:0007669"/>
    <property type="project" value="UniProtKB-KW"/>
</dbReference>
<evidence type="ECO:0000313" key="2">
    <source>
        <dbReference type="Proteomes" id="UP000550401"/>
    </source>
</evidence>
<evidence type="ECO:0000313" key="1">
    <source>
        <dbReference type="EMBL" id="MBA8887325.1"/>
    </source>
</evidence>
<dbReference type="RefSeq" id="WP_310735180.1">
    <property type="nucleotide sequence ID" value="NZ_JACGXL010000002.1"/>
</dbReference>
<comment type="caution">
    <text evidence="1">The sequence shown here is derived from an EMBL/GenBank/DDBJ whole genome shotgun (WGS) entry which is preliminary data.</text>
</comment>
<dbReference type="Proteomes" id="UP000550401">
    <property type="component" value="Unassembled WGS sequence"/>
</dbReference>
<keyword evidence="1" id="KW-0645">Protease</keyword>
<dbReference type="GO" id="GO:0006508">
    <property type="term" value="P:proteolysis"/>
    <property type="evidence" value="ECO:0007669"/>
    <property type="project" value="UniProtKB-KW"/>
</dbReference>
<name>A0A839EUA3_9GAMM</name>
<gene>
    <name evidence="1" type="ORF">FHW12_001539</name>
</gene>
<organism evidence="1 2">
    <name type="scientific">Dokdonella fugitiva</name>
    <dbReference type="NCBI Taxonomy" id="328517"/>
    <lineage>
        <taxon>Bacteria</taxon>
        <taxon>Pseudomonadati</taxon>
        <taxon>Pseudomonadota</taxon>
        <taxon>Gammaproteobacteria</taxon>
        <taxon>Lysobacterales</taxon>
        <taxon>Rhodanobacteraceae</taxon>
        <taxon>Dokdonella</taxon>
    </lineage>
</organism>